<dbReference type="InterPro" id="IPR047130">
    <property type="entry name" value="7TM_GPCR_Srsx_nematod"/>
</dbReference>
<accession>A0A9J2PGD2</accession>
<protein>
    <submittedName>
        <fullName evidence="2">G-protein coupled receptors family 1 profile domain-containing protein</fullName>
    </submittedName>
</protein>
<proteinExistence type="predicted"/>
<keyword evidence="1" id="KW-1185">Reference proteome</keyword>
<dbReference type="AlphaFoldDB" id="A0A9J2PGD2"/>
<evidence type="ECO:0000313" key="2">
    <source>
        <dbReference type="WBParaSite" id="ALUE_0000905001-mRNA-1"/>
    </source>
</evidence>
<dbReference type="WBParaSite" id="ALUE_0000905001-mRNA-1">
    <property type="protein sequence ID" value="ALUE_0000905001-mRNA-1"/>
    <property type="gene ID" value="ALUE_0000905001"/>
</dbReference>
<sequence>MITFSSSSLIHIICYFWIGLALILVNLPVSFAIARKNDLRLRYGVMLPLFLTCALEGIFHVFQLSGRFLPSSETVQSVLGVLKAIYRTTVTLAISGGSDTVIRATFCLINPIVFFDIYTFNATAILLFSSSVDRFLVVSIPVKYYHHTKRIILWELVISHVSTISFFIIALIACIVVADDSAAIECRILWVPPLSNTKDLDGFAMTCPGFYSISDGIRNQSDCVKIVGQKIGKFFYRQAAYLPHEVYTTMACIRALFSALSILVMGFVLLRLKLRVDERSAFVSDNELTSFRSTQRSFTRLMIASYSVTFGVFLLSVIIQSYSITNEKFGVRHLCDVSALDVIPNCVSAYAHLRNLQEVNEYTTYARYATYLSAINFALMLAIGQKEIRKEVLALLRDLHRSHGIAGQSAQFSNPLDPRFWHHDCRAPVIINCYHNFNASLMLVQKQASYGAMKSCR</sequence>
<dbReference type="PANTHER" id="PTHR23360">
    <property type="entry name" value="G-PROTEIN COUPLED RECEPTORS FAMILY 1 PROFILE DOMAIN-CONTAINING PROTEIN-RELATED"/>
    <property type="match status" value="1"/>
</dbReference>
<name>A0A9J2PGD2_ASCLU</name>
<evidence type="ECO:0000313" key="1">
    <source>
        <dbReference type="Proteomes" id="UP000036681"/>
    </source>
</evidence>
<organism evidence="1 2">
    <name type="scientific">Ascaris lumbricoides</name>
    <name type="common">Giant roundworm</name>
    <dbReference type="NCBI Taxonomy" id="6252"/>
    <lineage>
        <taxon>Eukaryota</taxon>
        <taxon>Metazoa</taxon>
        <taxon>Ecdysozoa</taxon>
        <taxon>Nematoda</taxon>
        <taxon>Chromadorea</taxon>
        <taxon>Rhabditida</taxon>
        <taxon>Spirurina</taxon>
        <taxon>Ascaridomorpha</taxon>
        <taxon>Ascaridoidea</taxon>
        <taxon>Ascarididae</taxon>
        <taxon>Ascaris</taxon>
    </lineage>
</organism>
<dbReference type="Proteomes" id="UP000036681">
    <property type="component" value="Unplaced"/>
</dbReference>
<reference evidence="2" key="1">
    <citation type="submission" date="2023-03" db="UniProtKB">
        <authorList>
            <consortium name="WormBaseParasite"/>
        </authorList>
    </citation>
    <scope>IDENTIFICATION</scope>
</reference>
<dbReference type="Gene3D" id="1.20.1070.10">
    <property type="entry name" value="Rhodopsin 7-helix transmembrane proteins"/>
    <property type="match status" value="1"/>
</dbReference>